<dbReference type="GO" id="GO:0004520">
    <property type="term" value="F:DNA endonuclease activity"/>
    <property type="evidence" value="ECO:0007669"/>
    <property type="project" value="TreeGrafter"/>
</dbReference>
<dbReference type="OrthoDB" id="9808881at2"/>
<dbReference type="Pfam" id="PF01713">
    <property type="entry name" value="Smr"/>
    <property type="match status" value="1"/>
</dbReference>
<evidence type="ECO:0000313" key="3">
    <source>
        <dbReference type="EMBL" id="AJD48720.1"/>
    </source>
</evidence>
<dbReference type="InterPro" id="IPR002625">
    <property type="entry name" value="Smr_dom"/>
</dbReference>
<dbReference type="SUPFAM" id="SSF160443">
    <property type="entry name" value="SMR domain-like"/>
    <property type="match status" value="1"/>
</dbReference>
<dbReference type="Proteomes" id="UP000006764">
    <property type="component" value="Chromosome"/>
</dbReference>
<accession>A0A0B4XPN9</accession>
<evidence type="ECO:0000313" key="4">
    <source>
        <dbReference type="Proteomes" id="UP000006764"/>
    </source>
</evidence>
<reference evidence="3 4" key="1">
    <citation type="journal article" date="2012" name="J. Bacteriol.">
        <title>Genome sequence of an alkane-degrading bacterium, Alcanivorax pacificus type strain W11-5, isolated from deep sea sediment.</title>
        <authorList>
            <person name="Lai Q."/>
            <person name="Shao Z."/>
        </authorList>
    </citation>
    <scope>NUCLEOTIDE SEQUENCE [LARGE SCALE GENOMIC DNA]</scope>
    <source>
        <strain evidence="3 4">W11-5</strain>
    </source>
</reference>
<dbReference type="PANTHER" id="PTHR35562:SF2">
    <property type="entry name" value="DNA ENDONUCLEASE SMRA-RELATED"/>
    <property type="match status" value="1"/>
</dbReference>
<dbReference type="PROSITE" id="PS50828">
    <property type="entry name" value="SMR"/>
    <property type="match status" value="1"/>
</dbReference>
<dbReference type="AlphaFoldDB" id="A0A0B4XPN9"/>
<keyword evidence="4" id="KW-1185">Reference proteome</keyword>
<dbReference type="NCBIfam" id="NF033154">
    <property type="entry name" value="endonuc_SmrA"/>
    <property type="match status" value="1"/>
</dbReference>
<dbReference type="RefSeq" id="WP_008736989.1">
    <property type="nucleotide sequence ID" value="NZ_CP004387.1"/>
</dbReference>
<sequence>MDKHDRKLFLEQMGDVRPLAPSDRIEEPTRRAPSLSQLAQRDAALRTHLKDPNPLSLPEHVPEIGPLDIVGERKNGVQEGVYRKLRLGKYEVQDRLDLHRITLRDARVMVYEFLNSAFAQGLRTVMITHGKGQHSPTPGRLKSYVMHWLQEFDLVLAYHTAKPPHGGTGATYVLLRKSPEDRRRTRERFSD</sequence>
<dbReference type="InterPro" id="IPR036063">
    <property type="entry name" value="Smr_dom_sf"/>
</dbReference>
<dbReference type="SMART" id="SM00463">
    <property type="entry name" value="SMR"/>
    <property type="match status" value="1"/>
</dbReference>
<dbReference type="Gene3D" id="3.30.1370.110">
    <property type="match status" value="1"/>
</dbReference>
<feature type="region of interest" description="Disordered" evidence="1">
    <location>
        <begin position="19"/>
        <end position="38"/>
    </location>
</feature>
<dbReference type="EMBL" id="CP004387">
    <property type="protein sequence ID" value="AJD48720.1"/>
    <property type="molecule type" value="Genomic_DNA"/>
</dbReference>
<gene>
    <name evidence="3" type="ORF">S7S_11540</name>
</gene>
<proteinExistence type="predicted"/>
<feature type="domain" description="Smr" evidence="2">
    <location>
        <begin position="96"/>
        <end position="176"/>
    </location>
</feature>
<evidence type="ECO:0000256" key="1">
    <source>
        <dbReference type="SAM" id="MobiDB-lite"/>
    </source>
</evidence>
<dbReference type="HOGENOM" id="CLU_055978_1_2_6"/>
<evidence type="ECO:0000259" key="2">
    <source>
        <dbReference type="PROSITE" id="PS50828"/>
    </source>
</evidence>
<dbReference type="KEGG" id="apac:S7S_11540"/>
<organism evidence="3 4">
    <name type="scientific">Isoalcanivorax pacificus W11-5</name>
    <dbReference type="NCBI Taxonomy" id="391936"/>
    <lineage>
        <taxon>Bacteria</taxon>
        <taxon>Pseudomonadati</taxon>
        <taxon>Pseudomonadota</taxon>
        <taxon>Gammaproteobacteria</taxon>
        <taxon>Oceanospirillales</taxon>
        <taxon>Alcanivoracaceae</taxon>
        <taxon>Isoalcanivorax</taxon>
    </lineage>
</organism>
<dbReference type="InterPro" id="IPR047688">
    <property type="entry name" value="Endonuc_SmrA"/>
</dbReference>
<name>A0A0B4XPN9_9GAMM</name>
<dbReference type="PANTHER" id="PTHR35562">
    <property type="entry name" value="DNA ENDONUCLEASE SMRA-RELATED"/>
    <property type="match status" value="1"/>
</dbReference>
<protein>
    <submittedName>
        <fullName evidence="3">Smr domain-containing protein</fullName>
    </submittedName>
</protein>
<dbReference type="STRING" id="391936.S7S_11540"/>